<dbReference type="GO" id="GO:0034040">
    <property type="term" value="F:ATPase-coupled lipid transmembrane transporter activity"/>
    <property type="evidence" value="ECO:0007669"/>
    <property type="project" value="TreeGrafter"/>
</dbReference>
<evidence type="ECO:0000313" key="6">
    <source>
        <dbReference type="EMBL" id="OQX51456.1"/>
    </source>
</evidence>
<dbReference type="GO" id="GO:0016887">
    <property type="term" value="F:ATP hydrolysis activity"/>
    <property type="evidence" value="ECO:0007669"/>
    <property type="project" value="InterPro"/>
</dbReference>
<accession>A0A1W9NZ88</accession>
<dbReference type="PANTHER" id="PTHR24221:SF654">
    <property type="entry name" value="ATP-BINDING CASSETTE SUB-FAMILY B MEMBER 6"/>
    <property type="match status" value="1"/>
</dbReference>
<dbReference type="SUPFAM" id="SSF52540">
    <property type="entry name" value="P-loop containing nucleoside triphosphate hydrolases"/>
    <property type="match status" value="1"/>
</dbReference>
<sequence>MQENSPSPDIYDASFRIPSSKEKAKERTRELLRRPGKNSFFEEPEYDFAREKIQTFLEGTADKIAELLIEKTSSGQIFSSTELDTLAQTLDAELSEVIEQEHLQVIGKEAENVEIEEAEISQITKRLIASGLLKYDIRNLRVEGGKVKGEIVTPGNELKRTLESYNDIYMTALVSQGLEAGESKTSVIDSLSDRYPEYPRERLAVVADEVEKRMTLKEDSISDARLYWLLIKKLTGRHKLQIAEITALSALASASNLFSVEALTQGIKSADIRPLIGGFVLAGLQSTLNTVRTREVQKLIAGFMEGNEGYEGLKNEVLRSIIDLTPEITEINASSLAINNPYDLEKQTYRLQKAAESFPANLIPSLIDFTSASLFLSSRDPSWATAILPLVYGGYLIYQERQRAQTQAKLEKAKRRIEGATTVITTDLQTAASLGAKIADPQRIREAIKQRRNLAAETINTEQRHRLQKIAPFAVLGLAQTALSLMEGHVDPTALVPLVNAQKNETEALDRLGGSYLGIKPLLAPLCDLYNEITAAQTRREKKAIPQTHDLSFQRVELRSAREEPYLQIENLKIFPGDTVLLEGPSGAGKSAFFQLLYGKRPDSGLMTIGRHTLWETNLRSYREQIGLKPQEPITINGSLGVNLGGAGFNEALAAKILVSSGLDESLFGQDYAAITDETLQQAYIKSQLDTLQLAGSTAKAPGSRDLSKGQRQLLALLRIEYQLRSGADIKTIALDEPLAGLDTQSTEHALRLIEQWIDESKKTVIVATHNERLKQLLSEKKARKIRVEKGKIFESEH</sequence>
<dbReference type="Proteomes" id="UP000192520">
    <property type="component" value="Unassembled WGS sequence"/>
</dbReference>
<dbReference type="InterPro" id="IPR039421">
    <property type="entry name" value="Type_1_exporter"/>
</dbReference>
<dbReference type="GO" id="GO:0005524">
    <property type="term" value="F:ATP binding"/>
    <property type="evidence" value="ECO:0007669"/>
    <property type="project" value="UniProtKB-KW"/>
</dbReference>
<dbReference type="PANTHER" id="PTHR24221">
    <property type="entry name" value="ATP-BINDING CASSETTE SUB-FAMILY B"/>
    <property type="match status" value="1"/>
</dbReference>
<keyword evidence="2" id="KW-0067">ATP-binding</keyword>
<dbReference type="STRING" id="1968527.B5M47_00430"/>
<evidence type="ECO:0000259" key="5">
    <source>
        <dbReference type="PROSITE" id="PS50893"/>
    </source>
</evidence>
<evidence type="ECO:0000256" key="2">
    <source>
        <dbReference type="ARBA" id="ARBA00022840"/>
    </source>
</evidence>
<dbReference type="InterPro" id="IPR027417">
    <property type="entry name" value="P-loop_NTPase"/>
</dbReference>
<reference evidence="7" key="1">
    <citation type="submission" date="2017-03" db="EMBL/GenBank/DDBJ databases">
        <title>Novel pathways for hydrocarbon cycling and metabolic interdependencies in hydrothermal sediment communities.</title>
        <authorList>
            <person name="Dombrowski N."/>
            <person name="Seitz K."/>
            <person name="Teske A."/>
            <person name="Baker B."/>
        </authorList>
    </citation>
    <scope>NUCLEOTIDE SEQUENCE [LARGE SCALE GENOMIC DNA]</scope>
</reference>
<dbReference type="InterPro" id="IPR003439">
    <property type="entry name" value="ABC_transporter-like_ATP-bd"/>
</dbReference>
<feature type="domain" description="ABC transporter" evidence="5">
    <location>
        <begin position="551"/>
        <end position="796"/>
    </location>
</feature>
<dbReference type="EMBL" id="MZGJ01000003">
    <property type="protein sequence ID" value="OQX51456.1"/>
    <property type="molecule type" value="Genomic_DNA"/>
</dbReference>
<feature type="region of interest" description="Disordered" evidence="4">
    <location>
        <begin position="1"/>
        <end position="29"/>
    </location>
</feature>
<keyword evidence="3" id="KW-0175">Coiled coil</keyword>
<evidence type="ECO:0000256" key="4">
    <source>
        <dbReference type="SAM" id="MobiDB-lite"/>
    </source>
</evidence>
<feature type="compositionally biased region" description="Basic and acidic residues" evidence="4">
    <location>
        <begin position="19"/>
        <end position="29"/>
    </location>
</feature>
<dbReference type="InterPro" id="IPR003593">
    <property type="entry name" value="AAA+_ATPase"/>
</dbReference>
<organism evidence="6 7">
    <name type="scientific">candidate division CPR3 bacterium 4484_211</name>
    <dbReference type="NCBI Taxonomy" id="1968527"/>
    <lineage>
        <taxon>Bacteria</taxon>
        <taxon>Bacteria division CPR3</taxon>
    </lineage>
</organism>
<evidence type="ECO:0000313" key="7">
    <source>
        <dbReference type="Proteomes" id="UP000192520"/>
    </source>
</evidence>
<dbReference type="PROSITE" id="PS50893">
    <property type="entry name" value="ABC_TRANSPORTER_2"/>
    <property type="match status" value="1"/>
</dbReference>
<dbReference type="Gene3D" id="3.40.50.300">
    <property type="entry name" value="P-loop containing nucleotide triphosphate hydrolases"/>
    <property type="match status" value="1"/>
</dbReference>
<protein>
    <recommendedName>
        <fullName evidence="5">ABC transporter domain-containing protein</fullName>
    </recommendedName>
</protein>
<proteinExistence type="predicted"/>
<gene>
    <name evidence="6" type="ORF">B5M47_00430</name>
</gene>
<evidence type="ECO:0000256" key="3">
    <source>
        <dbReference type="SAM" id="Coils"/>
    </source>
</evidence>
<keyword evidence="1" id="KW-0547">Nucleotide-binding</keyword>
<name>A0A1W9NZ88_UNCC3</name>
<dbReference type="Pfam" id="PF00005">
    <property type="entry name" value="ABC_tran"/>
    <property type="match status" value="1"/>
</dbReference>
<dbReference type="AlphaFoldDB" id="A0A1W9NZ88"/>
<comment type="caution">
    <text evidence="6">The sequence shown here is derived from an EMBL/GenBank/DDBJ whole genome shotgun (WGS) entry which is preliminary data.</text>
</comment>
<dbReference type="SMART" id="SM00382">
    <property type="entry name" value="AAA"/>
    <property type="match status" value="1"/>
</dbReference>
<evidence type="ECO:0000256" key="1">
    <source>
        <dbReference type="ARBA" id="ARBA00022741"/>
    </source>
</evidence>
<feature type="coiled-coil region" evidence="3">
    <location>
        <begin position="396"/>
        <end position="423"/>
    </location>
</feature>